<evidence type="ECO:0000313" key="9">
    <source>
        <dbReference type="Proteomes" id="UP000694867"/>
    </source>
</evidence>
<evidence type="ECO:0000256" key="5">
    <source>
        <dbReference type="ARBA" id="ARBA00023163"/>
    </source>
</evidence>
<evidence type="ECO:0000259" key="8">
    <source>
        <dbReference type="PROSITE" id="PS51148"/>
    </source>
</evidence>
<keyword evidence="2" id="KW-0678">Repressor</keyword>
<organism evidence="9 10">
    <name type="scientific">Galendromus occidentalis</name>
    <name type="common">western predatory mite</name>
    <dbReference type="NCBI Taxonomy" id="34638"/>
    <lineage>
        <taxon>Eukaryota</taxon>
        <taxon>Metazoa</taxon>
        <taxon>Ecdysozoa</taxon>
        <taxon>Arthropoda</taxon>
        <taxon>Chelicerata</taxon>
        <taxon>Arachnida</taxon>
        <taxon>Acari</taxon>
        <taxon>Parasitiformes</taxon>
        <taxon>Mesostigmata</taxon>
        <taxon>Gamasina</taxon>
        <taxon>Phytoseioidea</taxon>
        <taxon>Phytoseiidae</taxon>
        <taxon>Typhlodrominae</taxon>
        <taxon>Galendromus</taxon>
    </lineage>
</organism>
<name>A0AAJ6QRE5_9ACAR</name>
<sequence length="381" mass="40084">MASVSAVGLSLEGSPQQLSPPSPTSAGAHQISHQHQQEAFAAMNASQAALFGSHLAQQGLLGGLGVGMPMGSPAAFFPAGIDIAALQLRQYNLQQLQQGFNPAQSPLLSPFFASRFFAPTSPSPPSATPLKIKKEDSGGAFQPVVIQHDDTPSPKFARMDYLSASASSGLPATPSTLSSPGSDSFAAAHRSHHKLSQASSGSDSICGSSMLLKGESSSQSTPGLAHFKKGSVIRLGDGNLRTVEQVTTDDLIKSAEATPGVRLDSSKILRMEAASQAHAVLITFAVTSSKQEVSVETPVDRPFFVFNRGWSSCDPSKTLQKLGLQCHKLQPGDVCVTLSNARSTHAEEDSVNDLRRYPSAVRSNRRWSAPDPPTNASLAEN</sequence>
<keyword evidence="3" id="KW-0805">Transcription regulation</keyword>
<feature type="region of interest" description="Disordered" evidence="7">
    <location>
        <begin position="345"/>
        <end position="381"/>
    </location>
</feature>
<dbReference type="GO" id="GO:0003677">
    <property type="term" value="F:DNA binding"/>
    <property type="evidence" value="ECO:0007669"/>
    <property type="project" value="UniProtKB-KW"/>
</dbReference>
<dbReference type="InterPro" id="IPR043404">
    <property type="entry name" value="ATAXIN1-like"/>
</dbReference>
<dbReference type="PANTHER" id="PTHR13392:SF13">
    <property type="entry name" value="AXH DOMAIN-CONTAINING PROTEIN"/>
    <property type="match status" value="1"/>
</dbReference>
<dbReference type="GO" id="GO:0005634">
    <property type="term" value="C:nucleus"/>
    <property type="evidence" value="ECO:0007669"/>
    <property type="project" value="UniProtKB-SubCell"/>
</dbReference>
<feature type="region of interest" description="Disordered" evidence="7">
    <location>
        <begin position="1"/>
        <end position="38"/>
    </location>
</feature>
<evidence type="ECO:0000256" key="6">
    <source>
        <dbReference type="ARBA" id="ARBA00023242"/>
    </source>
</evidence>
<gene>
    <name evidence="10" type="primary">LOC100909206</name>
</gene>
<dbReference type="AlphaFoldDB" id="A0AAJ6QRE5"/>
<proteinExistence type="predicted"/>
<dbReference type="SMART" id="SM00536">
    <property type="entry name" value="AXH"/>
    <property type="match status" value="1"/>
</dbReference>
<evidence type="ECO:0000256" key="4">
    <source>
        <dbReference type="ARBA" id="ARBA00023125"/>
    </source>
</evidence>
<reference evidence="10" key="1">
    <citation type="submission" date="2025-08" db="UniProtKB">
        <authorList>
            <consortium name="RefSeq"/>
        </authorList>
    </citation>
    <scope>IDENTIFICATION</scope>
</reference>
<dbReference type="PROSITE" id="PS51148">
    <property type="entry name" value="AXH"/>
    <property type="match status" value="1"/>
</dbReference>
<feature type="compositionally biased region" description="Polar residues" evidence="7">
    <location>
        <begin position="169"/>
        <end position="182"/>
    </location>
</feature>
<dbReference type="KEGG" id="goe:100909206"/>
<keyword evidence="5" id="KW-0804">Transcription</keyword>
<keyword evidence="4" id="KW-0238">DNA-binding</keyword>
<dbReference type="RefSeq" id="XP_003741399.1">
    <property type="nucleotide sequence ID" value="XM_003741351.2"/>
</dbReference>
<comment type="subcellular location">
    <subcellularLocation>
        <location evidence="1">Nucleus</location>
    </subcellularLocation>
</comment>
<dbReference type="Pfam" id="PF08517">
    <property type="entry name" value="AXH"/>
    <property type="match status" value="1"/>
</dbReference>
<dbReference type="SUPFAM" id="SSF102031">
    <property type="entry name" value="AXH domain"/>
    <property type="match status" value="1"/>
</dbReference>
<dbReference type="GO" id="GO:0003723">
    <property type="term" value="F:RNA binding"/>
    <property type="evidence" value="ECO:0007669"/>
    <property type="project" value="InterPro"/>
</dbReference>
<accession>A0AAJ6QRE5</accession>
<evidence type="ECO:0000256" key="2">
    <source>
        <dbReference type="ARBA" id="ARBA00022491"/>
    </source>
</evidence>
<feature type="compositionally biased region" description="Basic and acidic residues" evidence="7">
    <location>
        <begin position="345"/>
        <end position="356"/>
    </location>
</feature>
<feature type="compositionally biased region" description="Low complexity" evidence="7">
    <location>
        <begin position="8"/>
        <end position="17"/>
    </location>
</feature>
<evidence type="ECO:0000313" key="10">
    <source>
        <dbReference type="RefSeq" id="XP_003741399.1"/>
    </source>
</evidence>
<evidence type="ECO:0000256" key="7">
    <source>
        <dbReference type="SAM" id="MobiDB-lite"/>
    </source>
</evidence>
<feature type="domain" description="AXH" evidence="8">
    <location>
        <begin position="215"/>
        <end position="346"/>
    </location>
</feature>
<feature type="compositionally biased region" description="Polar residues" evidence="7">
    <location>
        <begin position="24"/>
        <end position="34"/>
    </location>
</feature>
<evidence type="ECO:0000256" key="3">
    <source>
        <dbReference type="ARBA" id="ARBA00023015"/>
    </source>
</evidence>
<protein>
    <submittedName>
        <fullName evidence="10">Ataxin-1</fullName>
    </submittedName>
</protein>
<dbReference type="Proteomes" id="UP000694867">
    <property type="component" value="Unplaced"/>
</dbReference>
<dbReference type="CTD" id="31624"/>
<evidence type="ECO:0000256" key="1">
    <source>
        <dbReference type="ARBA" id="ARBA00004123"/>
    </source>
</evidence>
<dbReference type="GeneID" id="100909206"/>
<dbReference type="PANTHER" id="PTHR13392">
    <property type="entry name" value="ATAXIN 1"/>
    <property type="match status" value="1"/>
</dbReference>
<dbReference type="InterPro" id="IPR003652">
    <property type="entry name" value="Ataxin_AXH_dom"/>
</dbReference>
<feature type="region of interest" description="Disordered" evidence="7">
    <location>
        <begin position="169"/>
        <end position="203"/>
    </location>
</feature>
<keyword evidence="9" id="KW-1185">Reference proteome</keyword>
<dbReference type="GO" id="GO:0006355">
    <property type="term" value="P:regulation of DNA-templated transcription"/>
    <property type="evidence" value="ECO:0007669"/>
    <property type="project" value="InterPro"/>
</dbReference>
<keyword evidence="6" id="KW-0539">Nucleus</keyword>
<dbReference type="InterPro" id="IPR036096">
    <property type="entry name" value="Ataxin_AXH_dom_sf"/>
</dbReference>